<dbReference type="InterPro" id="IPR029062">
    <property type="entry name" value="Class_I_gatase-like"/>
</dbReference>
<name>A0A9D2LHK7_9FIRM</name>
<protein>
    <submittedName>
        <fullName evidence="1">Gamma-glutamyl-gamma-aminobutyrate hydrolase family protein</fullName>
    </submittedName>
</protein>
<dbReference type="AlphaFoldDB" id="A0A9D2LHK7"/>
<accession>A0A9D2LHK7</accession>
<dbReference type="SUPFAM" id="SSF52317">
    <property type="entry name" value="Class I glutamine amidotransferase-like"/>
    <property type="match status" value="1"/>
</dbReference>
<dbReference type="Pfam" id="PF07722">
    <property type="entry name" value="Peptidase_C26"/>
    <property type="match status" value="1"/>
</dbReference>
<dbReference type="Gene3D" id="3.40.50.880">
    <property type="match status" value="1"/>
</dbReference>
<evidence type="ECO:0000313" key="1">
    <source>
        <dbReference type="EMBL" id="HJB12774.1"/>
    </source>
</evidence>
<dbReference type="Proteomes" id="UP000823824">
    <property type="component" value="Unassembled WGS sequence"/>
</dbReference>
<dbReference type="GO" id="GO:0006598">
    <property type="term" value="P:polyamine catabolic process"/>
    <property type="evidence" value="ECO:0007669"/>
    <property type="project" value="TreeGrafter"/>
</dbReference>
<comment type="caution">
    <text evidence="1">The sequence shown here is derived from an EMBL/GenBank/DDBJ whole genome shotgun (WGS) entry which is preliminary data.</text>
</comment>
<dbReference type="GO" id="GO:0033969">
    <property type="term" value="F:gamma-glutamyl-gamma-aminobutyrate hydrolase activity"/>
    <property type="evidence" value="ECO:0007669"/>
    <property type="project" value="TreeGrafter"/>
</dbReference>
<dbReference type="InterPro" id="IPR044668">
    <property type="entry name" value="PuuD-like"/>
</dbReference>
<gene>
    <name evidence="1" type="ORF">H9787_03560</name>
</gene>
<dbReference type="GO" id="GO:0005829">
    <property type="term" value="C:cytosol"/>
    <property type="evidence" value="ECO:0007669"/>
    <property type="project" value="TreeGrafter"/>
</dbReference>
<reference evidence="1" key="2">
    <citation type="submission" date="2021-04" db="EMBL/GenBank/DDBJ databases">
        <authorList>
            <person name="Gilroy R."/>
        </authorList>
    </citation>
    <scope>NUCLEOTIDE SEQUENCE</scope>
    <source>
        <strain evidence="1">ChiBcec18-1249</strain>
    </source>
</reference>
<dbReference type="InterPro" id="IPR011697">
    <property type="entry name" value="Peptidase_C26"/>
</dbReference>
<dbReference type="PANTHER" id="PTHR43235:SF1">
    <property type="entry name" value="GLUTAMINE AMIDOTRANSFERASE PB2B2.05-RELATED"/>
    <property type="match status" value="1"/>
</dbReference>
<dbReference type="PROSITE" id="PS51273">
    <property type="entry name" value="GATASE_TYPE_1"/>
    <property type="match status" value="1"/>
</dbReference>
<organism evidence="1 2">
    <name type="scientific">Candidatus Oscillibacter excrementigallinarum</name>
    <dbReference type="NCBI Taxonomy" id="2838716"/>
    <lineage>
        <taxon>Bacteria</taxon>
        <taxon>Bacillati</taxon>
        <taxon>Bacillota</taxon>
        <taxon>Clostridia</taxon>
        <taxon>Eubacteriales</taxon>
        <taxon>Oscillospiraceae</taxon>
        <taxon>Oscillibacter</taxon>
    </lineage>
</organism>
<dbReference type="EMBL" id="DWZJ01000028">
    <property type="protein sequence ID" value="HJB12774.1"/>
    <property type="molecule type" value="Genomic_DNA"/>
</dbReference>
<sequence>MRKTVFLYGRPGQYPNYQRALEAAGAAVRASLDPRDASPCAALLLPGGGDVEPWRYGRPNTASRGLEPDRDRAELLLLARFTAAGRPVLGICRGMQVINVFFGGTLVQDQPGHGQAAGRDRLHRVRTAPSPLKDLYGRDVIVNSAHHQAADRLGGGLRAVQWTADGTVEAVVHRALPVWGVQWHPERLSGPLALAGAADGARLFAAWLALADGGAF</sequence>
<proteinExistence type="predicted"/>
<reference evidence="1" key="1">
    <citation type="journal article" date="2021" name="PeerJ">
        <title>Extensive microbial diversity within the chicken gut microbiome revealed by metagenomics and culture.</title>
        <authorList>
            <person name="Gilroy R."/>
            <person name="Ravi A."/>
            <person name="Getino M."/>
            <person name="Pursley I."/>
            <person name="Horton D.L."/>
            <person name="Alikhan N.F."/>
            <person name="Baker D."/>
            <person name="Gharbi K."/>
            <person name="Hall N."/>
            <person name="Watson M."/>
            <person name="Adriaenssens E.M."/>
            <person name="Foster-Nyarko E."/>
            <person name="Jarju S."/>
            <person name="Secka A."/>
            <person name="Antonio M."/>
            <person name="Oren A."/>
            <person name="Chaudhuri R.R."/>
            <person name="La Ragione R."/>
            <person name="Hildebrand F."/>
            <person name="Pallen M.J."/>
        </authorList>
    </citation>
    <scope>NUCLEOTIDE SEQUENCE</scope>
    <source>
        <strain evidence="1">ChiBcec18-1249</strain>
    </source>
</reference>
<evidence type="ECO:0000313" key="2">
    <source>
        <dbReference type="Proteomes" id="UP000823824"/>
    </source>
</evidence>
<keyword evidence="1" id="KW-0378">Hydrolase</keyword>
<dbReference type="PANTHER" id="PTHR43235">
    <property type="entry name" value="GLUTAMINE AMIDOTRANSFERASE PB2B2.05-RELATED"/>
    <property type="match status" value="1"/>
</dbReference>